<dbReference type="STRING" id="679901.Mzhil_0495"/>
<gene>
    <name evidence="3" type="ordered locus">Mzhil_0495</name>
</gene>
<reference evidence="3" key="1">
    <citation type="submission" date="2010-07" db="EMBL/GenBank/DDBJ databases">
        <title>The complete genome of Methanosalsum zhilinae DSM 4017.</title>
        <authorList>
            <consortium name="US DOE Joint Genome Institute (JGI-PGF)"/>
            <person name="Lucas S."/>
            <person name="Copeland A."/>
            <person name="Lapidus A."/>
            <person name="Glavina del Rio T."/>
            <person name="Dalin E."/>
            <person name="Tice H."/>
            <person name="Bruce D."/>
            <person name="Goodwin L."/>
            <person name="Pitluck S."/>
            <person name="Kyrpides N."/>
            <person name="Mavromatis K."/>
            <person name="Ovchinnikova G."/>
            <person name="Daligault H."/>
            <person name="Detter J.C."/>
            <person name="Han C."/>
            <person name="Tapia R."/>
            <person name="Larimer F."/>
            <person name="Land M."/>
            <person name="Hauser L."/>
            <person name="Markowitz V."/>
            <person name="Cheng J.-F."/>
            <person name="Hugenholtz P."/>
            <person name="Woyke T."/>
            <person name="Wu D."/>
            <person name="Spring S."/>
            <person name="Schueler E."/>
            <person name="Brambilla E."/>
            <person name="Klenk H.-P."/>
            <person name="Eisen J.A."/>
        </authorList>
    </citation>
    <scope>NUCLEOTIDE SEQUENCE</scope>
    <source>
        <strain evidence="3">DSM 4017</strain>
    </source>
</reference>
<sequence>MLEDIQNEFTTVMDRVTGKDELERVIEKLESNIMELEIDLKGYRTQLTKREEDARRAIAAKQSAEEKLNNANTRIESLTHEIEKLKEKESASIRFSQVEPFTIKQINDYIYQIGSVSSRNQALLTAYFPPEMSSGDIKETDEILHYIDEKSLSLLSKIDSATGYVLFYDTRGMVREVLLPPFPVSRYIWSIGEKFDVTIIKDMLKANYNICVLILSAGESFVGFGDTENFASYQVIRSSVKSKHTKGGFSQRRFERLRDEEIDNHMNKVYGAYEKLREEFKMDIDYIITGGDHQLIRHALANLDTDIPVMEKGIEVKIEKHNIDSVLHKALGGRRYII</sequence>
<dbReference type="InterPro" id="IPR027417">
    <property type="entry name" value="P-loop_NTPase"/>
</dbReference>
<organism evidence="3 4">
    <name type="scientific">Methanosalsum zhilinae (strain DSM 4017 / NBRC 107636 / OCM 62 / WeN5)</name>
    <name type="common">Methanohalophilus zhilinae</name>
    <dbReference type="NCBI Taxonomy" id="679901"/>
    <lineage>
        <taxon>Archaea</taxon>
        <taxon>Methanobacteriati</taxon>
        <taxon>Methanobacteriota</taxon>
        <taxon>Stenosarchaea group</taxon>
        <taxon>Methanomicrobia</taxon>
        <taxon>Methanosarcinales</taxon>
        <taxon>Methanosarcinaceae</taxon>
        <taxon>Methanosalsum</taxon>
    </lineage>
</organism>
<name>F7XPT8_METZD</name>
<feature type="coiled-coil region" evidence="1">
    <location>
        <begin position="19"/>
        <end position="88"/>
    </location>
</feature>
<dbReference type="AlphaFoldDB" id="F7XPT8"/>
<dbReference type="Gene3D" id="3.40.50.300">
    <property type="entry name" value="P-loop containing nucleotide triphosphate hydrolases"/>
    <property type="match status" value="1"/>
</dbReference>
<dbReference type="Pfam" id="PF18859">
    <property type="entry name" value="acVLRF1"/>
    <property type="match status" value="1"/>
</dbReference>
<evidence type="ECO:0000256" key="1">
    <source>
        <dbReference type="SAM" id="Coils"/>
    </source>
</evidence>
<dbReference type="KEGG" id="mzh:Mzhil_0495"/>
<dbReference type="InterPro" id="IPR040783">
    <property type="entry name" value="VLRF1"/>
</dbReference>
<evidence type="ECO:0000313" key="4">
    <source>
        <dbReference type="Proteomes" id="UP000006622"/>
    </source>
</evidence>
<protein>
    <submittedName>
        <fullName evidence="3">ERF1 domain 2 protein</fullName>
    </submittedName>
</protein>
<dbReference type="SUPFAM" id="SSF53137">
    <property type="entry name" value="Translational machinery components"/>
    <property type="match status" value="1"/>
</dbReference>
<evidence type="ECO:0000259" key="2">
    <source>
        <dbReference type="Pfam" id="PF18859"/>
    </source>
</evidence>
<keyword evidence="4" id="KW-1185">Reference proteome</keyword>
<dbReference type="Proteomes" id="UP000006622">
    <property type="component" value="Chromosome"/>
</dbReference>
<dbReference type="EMBL" id="CP002101">
    <property type="protein sequence ID" value="AEH60366.1"/>
    <property type="molecule type" value="Genomic_DNA"/>
</dbReference>
<evidence type="ECO:0000313" key="3">
    <source>
        <dbReference type="EMBL" id="AEH60366.1"/>
    </source>
</evidence>
<dbReference type="Gene3D" id="3.30.420.60">
    <property type="entry name" value="eRF1 domain 2"/>
    <property type="match status" value="1"/>
</dbReference>
<proteinExistence type="predicted"/>
<feature type="domain" description="Actinobacteria/chloroflexi VLRF1 release factor" evidence="2">
    <location>
        <begin position="210"/>
        <end position="303"/>
    </location>
</feature>
<keyword evidence="1" id="KW-0175">Coiled coil</keyword>
<dbReference type="InterPro" id="IPR042226">
    <property type="entry name" value="eFR1_2_sf"/>
</dbReference>
<dbReference type="HOGENOM" id="CLU_051790_0_0_2"/>
<accession>F7XPT8</accession>